<dbReference type="FunFam" id="1.20.5.170:FF:000040">
    <property type="entry name" value="Nuclear pore glycoprotein p62"/>
    <property type="match status" value="1"/>
</dbReference>
<proteinExistence type="inferred from homology"/>
<sequence length="339" mass="35063">AAATPAASTATTAGSLTGFSLSSATSTAAPATAAFSGFGQQTAASTAAPAAGSATSSAAATTAASLIGFGLSAASASGGSTLPSFGASAFSTAKPAVATTAAKFVGFQLPAASSATASSASAAAVPAASRCYQQLRSGPQTSVSSGGSLTYQQLDELVSQWTAELVDHERQFLEEAARINAWDRYLLENGKKIGELQEQVDRAVSDQTRLDQELEFLASQQQELEEALAPLEQAVQAMPPTGQSQADREREALFNLTESLDSELRHSMQEVREAVEYVNSQQGGGGSGSSGEADAMGKISRILGAHLESLQWITHTTQSLQRKMDSLSEEIKLKQRSFI</sequence>
<dbReference type="PANTHER" id="PTHR12084:SF0">
    <property type="entry name" value="NUCLEAR PORE GLYCOPROTEIN P62"/>
    <property type="match status" value="1"/>
</dbReference>
<keyword evidence="8" id="KW-0539">Nucleus</keyword>
<keyword evidence="4" id="KW-0509">mRNA transport</keyword>
<evidence type="ECO:0000256" key="9">
    <source>
        <dbReference type="SAM" id="Coils"/>
    </source>
</evidence>
<evidence type="ECO:0000256" key="7">
    <source>
        <dbReference type="ARBA" id="ARBA00023132"/>
    </source>
</evidence>
<name>A0A1I8HBP6_9PLAT</name>
<evidence type="ECO:0000256" key="8">
    <source>
        <dbReference type="ARBA" id="ARBA00023242"/>
    </source>
</evidence>
<comment type="similarity">
    <text evidence="2">Belongs to the nucleoporin NSP1/NUP62 family.</text>
</comment>
<evidence type="ECO:0000256" key="2">
    <source>
        <dbReference type="ARBA" id="ARBA00005911"/>
    </source>
</evidence>
<evidence type="ECO:0000256" key="1">
    <source>
        <dbReference type="ARBA" id="ARBA00004567"/>
    </source>
</evidence>
<dbReference type="GO" id="GO:0051028">
    <property type="term" value="P:mRNA transport"/>
    <property type="evidence" value="ECO:0007669"/>
    <property type="project" value="UniProtKB-KW"/>
</dbReference>
<protein>
    <submittedName>
        <fullName evidence="12">Nsp1_C domain-containing protein</fullName>
    </submittedName>
</protein>
<dbReference type="Pfam" id="PF05064">
    <property type="entry name" value="Nsp1_C"/>
    <property type="match status" value="1"/>
</dbReference>
<evidence type="ECO:0000256" key="5">
    <source>
        <dbReference type="ARBA" id="ARBA00022927"/>
    </source>
</evidence>
<evidence type="ECO:0000256" key="3">
    <source>
        <dbReference type="ARBA" id="ARBA00022448"/>
    </source>
</evidence>
<evidence type="ECO:0000256" key="4">
    <source>
        <dbReference type="ARBA" id="ARBA00022816"/>
    </source>
</evidence>
<keyword evidence="11" id="KW-1185">Reference proteome</keyword>
<dbReference type="AlphaFoldDB" id="A0A1I8HBP6"/>
<dbReference type="Proteomes" id="UP000095280">
    <property type="component" value="Unplaced"/>
</dbReference>
<feature type="domain" description="Nucleoporin NSP1-like C-terminal" evidence="10">
    <location>
        <begin position="145"/>
        <end position="246"/>
    </location>
</feature>
<dbReference type="GO" id="GO:0044613">
    <property type="term" value="C:nuclear pore central transport channel"/>
    <property type="evidence" value="ECO:0007669"/>
    <property type="project" value="TreeGrafter"/>
</dbReference>
<keyword evidence="5" id="KW-0653">Protein transport</keyword>
<dbReference type="InterPro" id="IPR026010">
    <property type="entry name" value="NSP1/NUP62"/>
</dbReference>
<organism evidence="11 12">
    <name type="scientific">Macrostomum lignano</name>
    <dbReference type="NCBI Taxonomy" id="282301"/>
    <lineage>
        <taxon>Eukaryota</taxon>
        <taxon>Metazoa</taxon>
        <taxon>Spiralia</taxon>
        <taxon>Lophotrochozoa</taxon>
        <taxon>Platyhelminthes</taxon>
        <taxon>Rhabditophora</taxon>
        <taxon>Macrostomorpha</taxon>
        <taxon>Macrostomida</taxon>
        <taxon>Macrostomidae</taxon>
        <taxon>Macrostomum</taxon>
    </lineage>
</organism>
<accession>A0A1I8HBP6</accession>
<keyword evidence="7" id="KW-0906">Nuclear pore complex</keyword>
<dbReference type="WBParaSite" id="maker-uti_cns_0005386-snap-gene-0.3-mRNA-1">
    <property type="protein sequence ID" value="maker-uti_cns_0005386-snap-gene-0.3-mRNA-1"/>
    <property type="gene ID" value="maker-uti_cns_0005386-snap-gene-0.3"/>
</dbReference>
<evidence type="ECO:0000313" key="11">
    <source>
        <dbReference type="Proteomes" id="UP000095280"/>
    </source>
</evidence>
<dbReference type="Gene3D" id="1.20.5.170">
    <property type="match status" value="1"/>
</dbReference>
<keyword evidence="3" id="KW-0813">Transport</keyword>
<dbReference type="GO" id="GO:0006606">
    <property type="term" value="P:protein import into nucleus"/>
    <property type="evidence" value="ECO:0007669"/>
    <property type="project" value="TreeGrafter"/>
</dbReference>
<keyword evidence="6" id="KW-0811">Translocation</keyword>
<evidence type="ECO:0000256" key="6">
    <source>
        <dbReference type="ARBA" id="ARBA00023010"/>
    </source>
</evidence>
<evidence type="ECO:0000259" key="10">
    <source>
        <dbReference type="Pfam" id="PF05064"/>
    </source>
</evidence>
<dbReference type="InterPro" id="IPR007758">
    <property type="entry name" value="Nucleoporin_NSP1_C"/>
</dbReference>
<dbReference type="GO" id="GO:0005543">
    <property type="term" value="F:phospholipid binding"/>
    <property type="evidence" value="ECO:0007669"/>
    <property type="project" value="TreeGrafter"/>
</dbReference>
<feature type="coiled-coil region" evidence="9">
    <location>
        <begin position="151"/>
        <end position="234"/>
    </location>
</feature>
<dbReference type="GO" id="GO:0017056">
    <property type="term" value="F:structural constituent of nuclear pore"/>
    <property type="evidence" value="ECO:0007669"/>
    <property type="project" value="InterPro"/>
</dbReference>
<dbReference type="PANTHER" id="PTHR12084">
    <property type="entry name" value="NUCLEAR PORE GLYCOPROTEIN P62-RELATED"/>
    <property type="match status" value="1"/>
</dbReference>
<evidence type="ECO:0000313" key="12">
    <source>
        <dbReference type="WBParaSite" id="maker-uti_cns_0005386-snap-gene-0.3-mRNA-1"/>
    </source>
</evidence>
<keyword evidence="9" id="KW-0175">Coiled coil</keyword>
<comment type="subcellular location">
    <subcellularLocation>
        <location evidence="1">Nucleus</location>
        <location evidence="1">Nuclear pore complex</location>
    </subcellularLocation>
</comment>
<dbReference type="GO" id="GO:0006405">
    <property type="term" value="P:RNA export from nucleus"/>
    <property type="evidence" value="ECO:0007669"/>
    <property type="project" value="TreeGrafter"/>
</dbReference>
<reference evidence="12" key="1">
    <citation type="submission" date="2016-11" db="UniProtKB">
        <authorList>
            <consortium name="WormBaseParasite"/>
        </authorList>
    </citation>
    <scope>IDENTIFICATION</scope>
</reference>